<reference evidence="3 4" key="1">
    <citation type="submission" date="2016-11" db="EMBL/GenBank/DDBJ databases">
        <authorList>
            <person name="Jaros S."/>
            <person name="Januszkiewicz K."/>
            <person name="Wedrychowicz H."/>
        </authorList>
    </citation>
    <scope>NUCLEOTIDE SEQUENCE [LARGE SCALE GENOMIC DNA]</scope>
    <source>
        <strain evidence="3 4">DSM 26910</strain>
    </source>
</reference>
<dbReference type="PANTHER" id="PTHR43000">
    <property type="entry name" value="DTDP-D-GLUCOSE 4,6-DEHYDRATASE-RELATED"/>
    <property type="match status" value="1"/>
</dbReference>
<dbReference type="Pfam" id="PF01370">
    <property type="entry name" value="Epimerase"/>
    <property type="match status" value="1"/>
</dbReference>
<comment type="similarity">
    <text evidence="1">Belongs to the NAD(P)-dependent epimerase/dehydratase family.</text>
</comment>
<accession>A0A1M5BLP6</accession>
<dbReference type="STRING" id="1484053.SAMN05444274_105193"/>
<dbReference type="Gene3D" id="3.40.50.720">
    <property type="entry name" value="NAD(P)-binding Rossmann-like Domain"/>
    <property type="match status" value="1"/>
</dbReference>
<evidence type="ECO:0000313" key="3">
    <source>
        <dbReference type="EMBL" id="SHF43137.1"/>
    </source>
</evidence>
<dbReference type="SUPFAM" id="SSF51735">
    <property type="entry name" value="NAD(P)-binding Rossmann-fold domains"/>
    <property type="match status" value="1"/>
</dbReference>
<protein>
    <submittedName>
        <fullName evidence="3">Nucleoside-diphosphate-sugar epimerase</fullName>
    </submittedName>
</protein>
<dbReference type="InterPro" id="IPR001509">
    <property type="entry name" value="Epimerase_deHydtase"/>
</dbReference>
<dbReference type="Proteomes" id="UP000184164">
    <property type="component" value="Unassembled WGS sequence"/>
</dbReference>
<sequence>MKQFFSRKRVLVTGASGFIGSKLCESLCAYGAEVHGIHIHELKPYHNKQIKWWQCDLKDPDSIHKIMENIKPDLIFHLASHVEGSRSIELILPTLHNNLMSTVNILTAATKIGCQRVIISGSMEESTSINTNNIPSSPYAAAKYSSSIYAKMFHELYKTPVAVARLFMVYGPGQRDLKKLIPYTIVSHLKNQNPNYTSGARLVDWIFIDDVINGLLSMAYHPQIEGQTIDIGSGMTLSVKNIVLLLLKTLNSKLSPNFGNLADRACEYTQIANTEETFNKLNWEPTTDLKQGLTATADWYKQEYSSLK</sequence>
<organism evidence="3 4">
    <name type="scientific">Mariniphaga anaerophila</name>
    <dbReference type="NCBI Taxonomy" id="1484053"/>
    <lineage>
        <taxon>Bacteria</taxon>
        <taxon>Pseudomonadati</taxon>
        <taxon>Bacteroidota</taxon>
        <taxon>Bacteroidia</taxon>
        <taxon>Marinilabiliales</taxon>
        <taxon>Prolixibacteraceae</taxon>
        <taxon>Mariniphaga</taxon>
    </lineage>
</organism>
<evidence type="ECO:0000256" key="1">
    <source>
        <dbReference type="ARBA" id="ARBA00007637"/>
    </source>
</evidence>
<dbReference type="RefSeq" id="WP_073002058.1">
    <property type="nucleotide sequence ID" value="NZ_FQUM01000005.1"/>
</dbReference>
<gene>
    <name evidence="3" type="ORF">SAMN05444274_105193</name>
</gene>
<dbReference type="EMBL" id="FQUM01000005">
    <property type="protein sequence ID" value="SHF43137.1"/>
    <property type="molecule type" value="Genomic_DNA"/>
</dbReference>
<dbReference type="AlphaFoldDB" id="A0A1M5BLP6"/>
<dbReference type="OrthoDB" id="9779041at2"/>
<keyword evidence="4" id="KW-1185">Reference proteome</keyword>
<evidence type="ECO:0000259" key="2">
    <source>
        <dbReference type="Pfam" id="PF01370"/>
    </source>
</evidence>
<dbReference type="InterPro" id="IPR036291">
    <property type="entry name" value="NAD(P)-bd_dom_sf"/>
</dbReference>
<evidence type="ECO:0000313" key="4">
    <source>
        <dbReference type="Proteomes" id="UP000184164"/>
    </source>
</evidence>
<proteinExistence type="inferred from homology"/>
<name>A0A1M5BLP6_9BACT</name>
<feature type="domain" description="NAD-dependent epimerase/dehydratase" evidence="2">
    <location>
        <begin position="10"/>
        <end position="232"/>
    </location>
</feature>